<reference evidence="2" key="1">
    <citation type="journal article" date="2013" name="Nat. Commun.">
        <title>Whole-genome sequencing of Oryza brachyantha reveals mechanisms underlying Oryza genome evolution.</title>
        <authorList>
            <person name="Chen J."/>
            <person name="Huang Q."/>
            <person name="Gao D."/>
            <person name="Wang J."/>
            <person name="Lang Y."/>
            <person name="Liu T."/>
            <person name="Li B."/>
            <person name="Bai Z."/>
            <person name="Luis Goicoechea J."/>
            <person name="Liang C."/>
            <person name="Chen C."/>
            <person name="Zhang W."/>
            <person name="Sun S."/>
            <person name="Liao Y."/>
            <person name="Zhang X."/>
            <person name="Yang L."/>
            <person name="Song C."/>
            <person name="Wang M."/>
            <person name="Shi J."/>
            <person name="Liu G."/>
            <person name="Liu J."/>
            <person name="Zhou H."/>
            <person name="Zhou W."/>
            <person name="Yu Q."/>
            <person name="An N."/>
            <person name="Chen Y."/>
            <person name="Cai Q."/>
            <person name="Wang B."/>
            <person name="Liu B."/>
            <person name="Min J."/>
            <person name="Huang Y."/>
            <person name="Wu H."/>
            <person name="Li Z."/>
            <person name="Zhang Y."/>
            <person name="Yin Y."/>
            <person name="Song W."/>
            <person name="Jiang J."/>
            <person name="Jackson S.A."/>
            <person name="Wing R.A."/>
            <person name="Wang J."/>
            <person name="Chen M."/>
        </authorList>
    </citation>
    <scope>NUCLEOTIDE SEQUENCE [LARGE SCALE GENOMIC DNA]</scope>
    <source>
        <strain evidence="2">cv. IRGC 101232</strain>
    </source>
</reference>
<name>J3ML35_ORYBR</name>
<feature type="compositionally biased region" description="Polar residues" evidence="1">
    <location>
        <begin position="48"/>
        <end position="61"/>
    </location>
</feature>
<dbReference type="HOGENOM" id="CLU_2761854_0_0_1"/>
<organism evidence="2">
    <name type="scientific">Oryza brachyantha</name>
    <name type="common">malo sina</name>
    <dbReference type="NCBI Taxonomy" id="4533"/>
    <lineage>
        <taxon>Eukaryota</taxon>
        <taxon>Viridiplantae</taxon>
        <taxon>Streptophyta</taxon>
        <taxon>Embryophyta</taxon>
        <taxon>Tracheophyta</taxon>
        <taxon>Spermatophyta</taxon>
        <taxon>Magnoliopsida</taxon>
        <taxon>Liliopsida</taxon>
        <taxon>Poales</taxon>
        <taxon>Poaceae</taxon>
        <taxon>BOP clade</taxon>
        <taxon>Oryzoideae</taxon>
        <taxon>Oryzeae</taxon>
        <taxon>Oryzinae</taxon>
        <taxon>Oryza</taxon>
    </lineage>
</organism>
<reference evidence="2" key="2">
    <citation type="submission" date="2013-04" db="UniProtKB">
        <authorList>
            <consortium name="EnsemblPlants"/>
        </authorList>
    </citation>
    <scope>IDENTIFICATION</scope>
</reference>
<feature type="region of interest" description="Disordered" evidence="1">
    <location>
        <begin position="18"/>
        <end position="70"/>
    </location>
</feature>
<evidence type="ECO:0000256" key="1">
    <source>
        <dbReference type="SAM" id="MobiDB-lite"/>
    </source>
</evidence>
<keyword evidence="3" id="KW-1185">Reference proteome</keyword>
<protein>
    <submittedName>
        <fullName evidence="2">Uncharacterized protein</fullName>
    </submittedName>
</protein>
<proteinExistence type="predicted"/>
<dbReference type="EnsemblPlants" id="OB07G21170.1">
    <property type="protein sequence ID" value="OB07G21170.1"/>
    <property type="gene ID" value="OB07G21170"/>
</dbReference>
<accession>J3ML35</accession>
<dbReference type="Proteomes" id="UP000006038">
    <property type="component" value="Chromosome 7"/>
</dbReference>
<dbReference type="AlphaFoldDB" id="J3ML35"/>
<evidence type="ECO:0000313" key="3">
    <source>
        <dbReference type="Proteomes" id="UP000006038"/>
    </source>
</evidence>
<sequence length="70" mass="7175">MFDSDGIRKSVLRKGVRRAAAAAAARPSVGRMSTDGSGRISARHVRFSLTSGSAPTSTPSYASGVLAGDH</sequence>
<dbReference type="Gramene" id="OB07G21170.1">
    <property type="protein sequence ID" value="OB07G21170.1"/>
    <property type="gene ID" value="OB07G21170"/>
</dbReference>
<evidence type="ECO:0000313" key="2">
    <source>
        <dbReference type="EnsemblPlants" id="OB07G21170.1"/>
    </source>
</evidence>